<dbReference type="Pfam" id="PF04241">
    <property type="entry name" value="DUF423"/>
    <property type="match status" value="1"/>
</dbReference>
<keyword evidence="8" id="KW-1185">Reference proteome</keyword>
<dbReference type="PANTHER" id="PTHR43461">
    <property type="entry name" value="TRANSMEMBRANE PROTEIN 256"/>
    <property type="match status" value="1"/>
</dbReference>
<evidence type="ECO:0000256" key="2">
    <source>
        <dbReference type="ARBA" id="ARBA00009694"/>
    </source>
</evidence>
<gene>
    <name evidence="7" type="ORF">Mal48_10880</name>
</gene>
<dbReference type="GO" id="GO:0005886">
    <property type="term" value="C:plasma membrane"/>
    <property type="evidence" value="ECO:0007669"/>
    <property type="project" value="TreeGrafter"/>
</dbReference>
<reference evidence="7 8" key="1">
    <citation type="submission" date="2019-02" db="EMBL/GenBank/DDBJ databases">
        <title>Deep-cultivation of Planctomycetes and their phenomic and genomic characterization uncovers novel biology.</title>
        <authorList>
            <person name="Wiegand S."/>
            <person name="Jogler M."/>
            <person name="Boedeker C."/>
            <person name="Pinto D."/>
            <person name="Vollmers J."/>
            <person name="Rivas-Marin E."/>
            <person name="Kohn T."/>
            <person name="Peeters S.H."/>
            <person name="Heuer A."/>
            <person name="Rast P."/>
            <person name="Oberbeckmann S."/>
            <person name="Bunk B."/>
            <person name="Jeske O."/>
            <person name="Meyerdierks A."/>
            <person name="Storesund J.E."/>
            <person name="Kallscheuer N."/>
            <person name="Luecker S."/>
            <person name="Lage O.M."/>
            <person name="Pohl T."/>
            <person name="Merkel B.J."/>
            <person name="Hornburger P."/>
            <person name="Mueller R.-W."/>
            <person name="Bruemmer F."/>
            <person name="Labrenz M."/>
            <person name="Spormann A.M."/>
            <person name="Op den Camp H."/>
            <person name="Overmann J."/>
            <person name="Amann R."/>
            <person name="Jetten M.S.M."/>
            <person name="Mascher T."/>
            <person name="Medema M.H."/>
            <person name="Devos D.P."/>
            <person name="Kaster A.-K."/>
            <person name="Ovreas L."/>
            <person name="Rohde M."/>
            <person name="Galperin M.Y."/>
            <person name="Jogler C."/>
        </authorList>
    </citation>
    <scope>NUCLEOTIDE SEQUENCE [LARGE SCALE GENOMIC DNA]</scope>
    <source>
        <strain evidence="7 8">Mal48</strain>
    </source>
</reference>
<organism evidence="7 8">
    <name type="scientific">Thalassoglobus polymorphus</name>
    <dbReference type="NCBI Taxonomy" id="2527994"/>
    <lineage>
        <taxon>Bacteria</taxon>
        <taxon>Pseudomonadati</taxon>
        <taxon>Planctomycetota</taxon>
        <taxon>Planctomycetia</taxon>
        <taxon>Planctomycetales</taxon>
        <taxon>Planctomycetaceae</taxon>
        <taxon>Thalassoglobus</taxon>
    </lineage>
</organism>
<dbReference type="KEGG" id="tpol:Mal48_10880"/>
<evidence type="ECO:0000313" key="7">
    <source>
        <dbReference type="EMBL" id="QDT31852.1"/>
    </source>
</evidence>
<accession>A0A517QJN0</accession>
<feature type="transmembrane region" description="Helical" evidence="6">
    <location>
        <begin position="66"/>
        <end position="84"/>
    </location>
</feature>
<dbReference type="AlphaFoldDB" id="A0A517QJN0"/>
<protein>
    <recommendedName>
        <fullName evidence="9">DUF423 domain-containing protein</fullName>
    </recommendedName>
</protein>
<evidence type="ECO:0008006" key="9">
    <source>
        <dbReference type="Google" id="ProtNLM"/>
    </source>
</evidence>
<comment type="subcellular location">
    <subcellularLocation>
        <location evidence="1">Membrane</location>
        <topology evidence="1">Multi-pass membrane protein</topology>
    </subcellularLocation>
</comment>
<dbReference type="OrthoDB" id="9802121at2"/>
<name>A0A517QJN0_9PLAN</name>
<evidence type="ECO:0000256" key="3">
    <source>
        <dbReference type="ARBA" id="ARBA00022692"/>
    </source>
</evidence>
<feature type="transmembrane region" description="Helical" evidence="6">
    <location>
        <begin position="7"/>
        <end position="27"/>
    </location>
</feature>
<dbReference type="PANTHER" id="PTHR43461:SF1">
    <property type="entry name" value="TRANSMEMBRANE PROTEIN 256"/>
    <property type="match status" value="1"/>
</dbReference>
<evidence type="ECO:0000256" key="6">
    <source>
        <dbReference type="SAM" id="Phobius"/>
    </source>
</evidence>
<dbReference type="InterPro" id="IPR006696">
    <property type="entry name" value="DUF423"/>
</dbReference>
<proteinExistence type="inferred from homology"/>
<comment type="similarity">
    <text evidence="2">Belongs to the UPF0382 family.</text>
</comment>
<evidence type="ECO:0000313" key="8">
    <source>
        <dbReference type="Proteomes" id="UP000315724"/>
    </source>
</evidence>
<dbReference type="EMBL" id="CP036267">
    <property type="protein sequence ID" value="QDT31852.1"/>
    <property type="molecule type" value="Genomic_DNA"/>
</dbReference>
<feature type="transmembrane region" description="Helical" evidence="6">
    <location>
        <begin position="91"/>
        <end position="112"/>
    </location>
</feature>
<sequence length="149" mass="16059">MSKESIFWLRVGAAMGFLAVIFGAFAAHGLEEPLIKLYGDQTKKVMGVEIPATQKYLADFKTGAEYQMYHALAIIALALVPVSIEGRSRDIAGWSFLLGILLFSGSLYVLVLTGQTKLGMITPLGGVFFLIGWVALGISAFPSKSPNED</sequence>
<evidence type="ECO:0000256" key="4">
    <source>
        <dbReference type="ARBA" id="ARBA00022989"/>
    </source>
</evidence>
<keyword evidence="4 6" id="KW-1133">Transmembrane helix</keyword>
<feature type="transmembrane region" description="Helical" evidence="6">
    <location>
        <begin position="118"/>
        <end position="141"/>
    </location>
</feature>
<evidence type="ECO:0000256" key="5">
    <source>
        <dbReference type="ARBA" id="ARBA00023136"/>
    </source>
</evidence>
<dbReference type="Proteomes" id="UP000315724">
    <property type="component" value="Chromosome"/>
</dbReference>
<keyword evidence="5 6" id="KW-0472">Membrane</keyword>
<keyword evidence="3 6" id="KW-0812">Transmembrane</keyword>
<evidence type="ECO:0000256" key="1">
    <source>
        <dbReference type="ARBA" id="ARBA00004141"/>
    </source>
</evidence>
<dbReference type="RefSeq" id="WP_145196738.1">
    <property type="nucleotide sequence ID" value="NZ_CP036267.1"/>
</dbReference>